<proteinExistence type="predicted"/>
<comment type="caution">
    <text evidence="2">The sequence shown here is derived from an EMBL/GenBank/DDBJ whole genome shotgun (WGS) entry which is preliminary data.</text>
</comment>
<keyword evidence="1" id="KW-0732">Signal</keyword>
<evidence type="ECO:0000313" key="3">
    <source>
        <dbReference type="Proteomes" id="UP000675880"/>
    </source>
</evidence>
<organism evidence="2 3">
    <name type="scientific">Nitrospira defluvii</name>
    <dbReference type="NCBI Taxonomy" id="330214"/>
    <lineage>
        <taxon>Bacteria</taxon>
        <taxon>Pseudomonadati</taxon>
        <taxon>Nitrospirota</taxon>
        <taxon>Nitrospiria</taxon>
        <taxon>Nitrospirales</taxon>
        <taxon>Nitrospiraceae</taxon>
        <taxon>Nitrospira</taxon>
    </lineage>
</organism>
<evidence type="ECO:0000313" key="2">
    <source>
        <dbReference type="EMBL" id="CAE6710095.1"/>
    </source>
</evidence>
<dbReference type="Proteomes" id="UP000675880">
    <property type="component" value="Unassembled WGS sequence"/>
</dbReference>
<accession>A0ABM8QQM6</accession>
<dbReference type="PROSITE" id="PS51257">
    <property type="entry name" value="PROKAR_LIPOPROTEIN"/>
    <property type="match status" value="1"/>
</dbReference>
<evidence type="ECO:0008006" key="4">
    <source>
        <dbReference type="Google" id="ProtNLM"/>
    </source>
</evidence>
<protein>
    <recommendedName>
        <fullName evidence="4">Lipoprotein</fullName>
    </recommendedName>
</protein>
<reference evidence="2 3" key="1">
    <citation type="submission" date="2021-02" db="EMBL/GenBank/DDBJ databases">
        <authorList>
            <person name="Han P."/>
        </authorList>
    </citation>
    <scope>NUCLEOTIDE SEQUENCE [LARGE SCALE GENOMIC DNA]</scope>
    <source>
        <strain evidence="2">Candidatus Nitrospira sp. ZN2</strain>
    </source>
</reference>
<keyword evidence="3" id="KW-1185">Reference proteome</keyword>
<evidence type="ECO:0000256" key="1">
    <source>
        <dbReference type="SAM" id="SignalP"/>
    </source>
</evidence>
<dbReference type="EMBL" id="CAJNBJ010000001">
    <property type="protein sequence ID" value="CAE6710095.1"/>
    <property type="molecule type" value="Genomic_DNA"/>
</dbReference>
<feature type="chain" id="PRO_5045904060" description="Lipoprotein" evidence="1">
    <location>
        <begin position="22"/>
        <end position="68"/>
    </location>
</feature>
<dbReference type="RefSeq" id="WP_213040948.1">
    <property type="nucleotide sequence ID" value="NZ_CAJNBJ010000001.1"/>
</dbReference>
<gene>
    <name evidence="2" type="ORF">NSPZN2_11171</name>
</gene>
<feature type="signal peptide" evidence="1">
    <location>
        <begin position="1"/>
        <end position="21"/>
    </location>
</feature>
<name>A0ABM8QQM6_9BACT</name>
<sequence length="68" mass="7475">MRQVVVAFGMGCVVMMLQGCAAPAKQIGHEPAAFADGNRVALSDDDVLKKMERHVERQDRPGSTLMFR</sequence>